<evidence type="ECO:0000256" key="3">
    <source>
        <dbReference type="ARBA" id="ARBA00022475"/>
    </source>
</evidence>
<evidence type="ECO:0000256" key="1">
    <source>
        <dbReference type="ARBA" id="ARBA00004202"/>
    </source>
</evidence>
<name>A0ABW1LDZ1_9ACTN</name>
<evidence type="ECO:0000259" key="7">
    <source>
        <dbReference type="Pfam" id="PF00535"/>
    </source>
</evidence>
<dbReference type="InterPro" id="IPR007554">
    <property type="entry name" value="Glycerophosphate_synth"/>
</dbReference>
<keyword evidence="3" id="KW-1003">Cell membrane</keyword>
<dbReference type="EMBL" id="JBHSRJ010000002">
    <property type="protein sequence ID" value="MFC6042185.1"/>
    <property type="molecule type" value="Genomic_DNA"/>
</dbReference>
<gene>
    <name evidence="8" type="ORF">ACFPYL_03830</name>
</gene>
<dbReference type="PANTHER" id="PTHR37316:SF3">
    <property type="entry name" value="TEICHOIC ACID GLYCEROL-PHOSPHATE TRANSFERASE"/>
    <property type="match status" value="1"/>
</dbReference>
<dbReference type="InterPro" id="IPR001173">
    <property type="entry name" value="Glyco_trans_2-like"/>
</dbReference>
<dbReference type="Gene3D" id="3.40.50.12580">
    <property type="match status" value="1"/>
</dbReference>
<dbReference type="InterPro" id="IPR029044">
    <property type="entry name" value="Nucleotide-diphossugar_trans"/>
</dbReference>
<dbReference type="InterPro" id="IPR051612">
    <property type="entry name" value="Teichoic_Acid_Biosynth"/>
</dbReference>
<dbReference type="SUPFAM" id="SSF53756">
    <property type="entry name" value="UDP-Glycosyltransferase/glycogen phosphorylase"/>
    <property type="match status" value="1"/>
</dbReference>
<keyword evidence="9" id="KW-1185">Reference proteome</keyword>
<feature type="domain" description="Glycosyltransferase 2-like" evidence="7">
    <location>
        <begin position="54"/>
        <end position="157"/>
    </location>
</feature>
<dbReference type="Gene3D" id="3.90.550.10">
    <property type="entry name" value="Spore Coat Polysaccharide Biosynthesis Protein SpsA, Chain A"/>
    <property type="match status" value="1"/>
</dbReference>
<reference evidence="9" key="1">
    <citation type="journal article" date="2019" name="Int. J. Syst. Evol. Microbiol.">
        <title>The Global Catalogue of Microorganisms (GCM) 10K type strain sequencing project: providing services to taxonomists for standard genome sequencing and annotation.</title>
        <authorList>
            <consortium name="The Broad Institute Genomics Platform"/>
            <consortium name="The Broad Institute Genome Sequencing Center for Infectious Disease"/>
            <person name="Wu L."/>
            <person name="Ma J."/>
        </authorList>
    </citation>
    <scope>NUCLEOTIDE SEQUENCE [LARGE SCALE GENOMIC DNA]</scope>
    <source>
        <strain evidence="9">CCUG 54522</strain>
    </source>
</reference>
<proteinExistence type="inferred from homology"/>
<keyword evidence="5" id="KW-0777">Teichoic acid biosynthesis</keyword>
<protein>
    <submittedName>
        <fullName evidence="8">CDP-glycerol glycerophosphotransferase family protein</fullName>
    </submittedName>
</protein>
<evidence type="ECO:0000256" key="5">
    <source>
        <dbReference type="ARBA" id="ARBA00022944"/>
    </source>
</evidence>
<dbReference type="Pfam" id="PF00535">
    <property type="entry name" value="Glycos_transf_2"/>
    <property type="match status" value="1"/>
</dbReference>
<evidence type="ECO:0000256" key="4">
    <source>
        <dbReference type="ARBA" id="ARBA00022679"/>
    </source>
</evidence>
<evidence type="ECO:0000256" key="6">
    <source>
        <dbReference type="ARBA" id="ARBA00023136"/>
    </source>
</evidence>
<evidence type="ECO:0000313" key="9">
    <source>
        <dbReference type="Proteomes" id="UP001596135"/>
    </source>
</evidence>
<dbReference type="PANTHER" id="PTHR37316">
    <property type="entry name" value="TEICHOIC ACID GLYCEROL-PHOSPHATE PRIMASE"/>
    <property type="match status" value="1"/>
</dbReference>
<keyword evidence="6" id="KW-0472">Membrane</keyword>
<dbReference type="Pfam" id="PF04464">
    <property type="entry name" value="Glyphos_transf"/>
    <property type="match status" value="1"/>
</dbReference>
<keyword evidence="4" id="KW-0808">Transferase</keyword>
<dbReference type="SUPFAM" id="SSF53448">
    <property type="entry name" value="Nucleotide-diphospho-sugar transferases"/>
    <property type="match status" value="1"/>
</dbReference>
<accession>A0ABW1LDZ1</accession>
<comment type="subcellular location">
    <subcellularLocation>
        <location evidence="1">Cell membrane</location>
        <topology evidence="1">Peripheral membrane protein</topology>
    </subcellularLocation>
</comment>
<dbReference type="InterPro" id="IPR043148">
    <property type="entry name" value="TagF_C"/>
</dbReference>
<evidence type="ECO:0000256" key="2">
    <source>
        <dbReference type="ARBA" id="ARBA00010488"/>
    </source>
</evidence>
<dbReference type="InterPro" id="IPR043149">
    <property type="entry name" value="TagF_N"/>
</dbReference>
<comment type="caution">
    <text evidence="8">The sequence shown here is derived from an EMBL/GenBank/DDBJ whole genome shotgun (WGS) entry which is preliminary data.</text>
</comment>
<dbReference type="CDD" id="cd00761">
    <property type="entry name" value="Glyco_tranf_GTA_type"/>
    <property type="match status" value="1"/>
</dbReference>
<dbReference type="Proteomes" id="UP001596135">
    <property type="component" value="Unassembled WGS sequence"/>
</dbReference>
<organism evidence="8 9">
    <name type="scientific">Nocardioides hankookensis</name>
    <dbReference type="NCBI Taxonomy" id="443157"/>
    <lineage>
        <taxon>Bacteria</taxon>
        <taxon>Bacillati</taxon>
        <taxon>Actinomycetota</taxon>
        <taxon>Actinomycetes</taxon>
        <taxon>Propionibacteriales</taxon>
        <taxon>Nocardioidaceae</taxon>
        <taxon>Nocardioides</taxon>
    </lineage>
</organism>
<evidence type="ECO:0000313" key="8">
    <source>
        <dbReference type="EMBL" id="MFC6042185.1"/>
    </source>
</evidence>
<comment type="similarity">
    <text evidence="2">Belongs to the CDP-glycerol glycerophosphotransferase family.</text>
</comment>
<dbReference type="Gene3D" id="3.40.50.11820">
    <property type="match status" value="1"/>
</dbReference>
<sequence>MRARQRIERVLVRAGKATPASVRGPLGRATRTFRGRWEGPRVTVVVAVSDSETRRVAPCLKSIRGQRHRNIDVLVVPYGAAAGALEGAREQAAEDWRIRIAPPAADLAGAWNAGATRARNGYVMFARGGDDLATNAIERLVTVLEETGSAMAVGRIEPPLSLNASVESPFEAAHLTEVRGTTLAASPVAITDLGVGNRMFRRSFWVGSGLRFDADDEQGLELALASYVAAPSFDLLRDAAYIPSGRREGVSVGAVRDVLSELGDWLDEHAATQRSVAALDLPDVLDWWLWGTLDAAIQPFLGDVERATAEQWTRLREVVDELVASGGDSAWAALRADSRVKLWLVREDKRQELEDYVGARLFERSNRPTEVRDGVVLARLPYFEDAAAGVPLDAYEMREAETQLWAALYRIGWAGPERLELRGFARIEHVDLGPDTQVSAWLVEHGSGERLELDVERYADPRANLFEGSRYQDYAEGAFTATIDTGALAARAVERGSETAWSLELEVRAHGLTRQGAVAEIDDRASSGMIETGHLGDRVVTGARVGIRGRNASRFHLFATPGTWPQLVEATVAGSTVRGTLDPAGERLTEVRAVDQVGAVARARCVPGADGATTFSLELARPRPADPPRRLRLVGVTASGAEVRVAWPSAAPQWLAAGSGQVALSRSETGDVDVVDALGTLVVEDVALTPGALDVTARWLGPTPARYDVRLGRRRVTVDGREVDGDGLLRLSFPTRWDEWGLGETRLPVGSYRFWVEFGPQATPHEGRALVGEALLDRLLDFHVEDGFRMRVARNGREAGVVLLPPLTDEDRGQLAQARLQEWYRDCDLPLDESAVYLQAYAGATATDSQLAIHDELRRTHPDLTIYWGVVDGASVVPEGGTPVLMHSREWYRVMATARYLCLNIDPDRWFALRPGQQMLQTFHGYPAKSMGIRMWEGKGYTPRRIGLELQRTSGDWSMILTPAPEMDEHYRREYRYDGVIHHEGYPRDDVLVSPDAERIREETRARLGIAPGQRAVLYAPTWRDDLATNWRRAEAVLHLDVEAASRKLGKDYVLLMRGHRFHGRTATPEGDAQLIDVTYYPEINDLILASDAAVLDYSSLRFDFALTGRPMVFLVPDLDTYTGGVRGFLYPFEDSAPGPLVDTPDQVIALLRNLDGVQREYADAMKAFHDRYNYLQDGRSAQKVVKAFFG</sequence>
<dbReference type="RefSeq" id="WP_379150508.1">
    <property type="nucleotide sequence ID" value="NZ_JBHSRJ010000002.1"/>
</dbReference>